<keyword evidence="2" id="KW-0813">Transport</keyword>
<feature type="transmembrane region" description="Helical" evidence="6">
    <location>
        <begin position="61"/>
        <end position="79"/>
    </location>
</feature>
<feature type="transmembrane region" description="Helical" evidence="6">
    <location>
        <begin position="420"/>
        <end position="441"/>
    </location>
</feature>
<dbReference type="EMBL" id="JBDLNV010000013">
    <property type="protein sequence ID" value="MFM1726578.1"/>
    <property type="molecule type" value="Genomic_DNA"/>
</dbReference>
<dbReference type="RefSeq" id="WP_420167031.1">
    <property type="nucleotide sequence ID" value="NZ_JBDLNV010000013.1"/>
</dbReference>
<evidence type="ECO:0000259" key="7">
    <source>
        <dbReference type="PROSITE" id="PS50850"/>
    </source>
</evidence>
<keyword evidence="3 6" id="KW-0812">Transmembrane</keyword>
<keyword evidence="5 6" id="KW-0472">Membrane</keyword>
<dbReference type="Gene3D" id="1.20.1250.20">
    <property type="entry name" value="MFS general substrate transporter like domains"/>
    <property type="match status" value="2"/>
</dbReference>
<keyword evidence="4 6" id="KW-1133">Transmembrane helix</keyword>
<organism evidence="8 9">
    <name type="scientific">Rhodococcus parequi</name>
    <dbReference type="NCBI Taxonomy" id="3137122"/>
    <lineage>
        <taxon>Bacteria</taxon>
        <taxon>Bacillati</taxon>
        <taxon>Actinomycetota</taxon>
        <taxon>Actinomycetes</taxon>
        <taxon>Mycobacteriales</taxon>
        <taxon>Nocardiaceae</taxon>
        <taxon>Rhodococcus</taxon>
    </lineage>
</organism>
<feature type="transmembrane region" description="Helical" evidence="6">
    <location>
        <begin position="145"/>
        <end position="166"/>
    </location>
</feature>
<dbReference type="Proteomes" id="UP001629745">
    <property type="component" value="Unassembled WGS sequence"/>
</dbReference>
<dbReference type="Pfam" id="PF07690">
    <property type="entry name" value="MFS_1"/>
    <property type="match status" value="1"/>
</dbReference>
<protein>
    <submittedName>
        <fullName evidence="8">MFS transporter</fullName>
    </submittedName>
</protein>
<evidence type="ECO:0000313" key="8">
    <source>
        <dbReference type="EMBL" id="MFM1726578.1"/>
    </source>
</evidence>
<feature type="domain" description="Major facilitator superfamily (MFS) profile" evidence="7">
    <location>
        <begin position="25"/>
        <end position="478"/>
    </location>
</feature>
<comment type="subcellular location">
    <subcellularLocation>
        <location evidence="1">Cell membrane</location>
        <topology evidence="1">Multi-pass membrane protein</topology>
    </subcellularLocation>
</comment>
<comment type="caution">
    <text evidence="8">The sequence shown here is derived from an EMBL/GenBank/DDBJ whole genome shotgun (WGS) entry which is preliminary data.</text>
</comment>
<feature type="transmembrane region" description="Helical" evidence="6">
    <location>
        <begin position="91"/>
        <end position="109"/>
    </location>
</feature>
<feature type="transmembrane region" description="Helical" evidence="6">
    <location>
        <begin position="350"/>
        <end position="371"/>
    </location>
</feature>
<gene>
    <name evidence="8" type="ORF">ABEU20_000256</name>
</gene>
<feature type="transmembrane region" description="Helical" evidence="6">
    <location>
        <begin position="453"/>
        <end position="473"/>
    </location>
</feature>
<feature type="transmembrane region" description="Helical" evidence="6">
    <location>
        <begin position="24"/>
        <end position="49"/>
    </location>
</feature>
<proteinExistence type="predicted"/>
<evidence type="ECO:0000256" key="4">
    <source>
        <dbReference type="ARBA" id="ARBA00022989"/>
    </source>
</evidence>
<evidence type="ECO:0000256" key="3">
    <source>
        <dbReference type="ARBA" id="ARBA00022692"/>
    </source>
</evidence>
<dbReference type="SUPFAM" id="SSF103473">
    <property type="entry name" value="MFS general substrate transporter"/>
    <property type="match status" value="2"/>
</dbReference>
<feature type="transmembrane region" description="Helical" evidence="6">
    <location>
        <begin position="242"/>
        <end position="260"/>
    </location>
</feature>
<feature type="transmembrane region" description="Helical" evidence="6">
    <location>
        <begin position="280"/>
        <end position="301"/>
    </location>
</feature>
<dbReference type="InterPro" id="IPR036259">
    <property type="entry name" value="MFS_trans_sf"/>
</dbReference>
<dbReference type="PANTHER" id="PTHR42718">
    <property type="entry name" value="MAJOR FACILITATOR SUPERFAMILY MULTIDRUG TRANSPORTER MFSC"/>
    <property type="match status" value="1"/>
</dbReference>
<feature type="transmembrane region" description="Helical" evidence="6">
    <location>
        <begin position="178"/>
        <end position="197"/>
    </location>
</feature>
<reference evidence="8 9" key="1">
    <citation type="submission" date="2023-11" db="EMBL/GenBank/DDBJ databases">
        <authorList>
            <person name="Val-Calvo J."/>
            <person name="Scortti M."/>
            <person name="Vazquez-Boland J."/>
        </authorList>
    </citation>
    <scope>NUCLEOTIDE SEQUENCE [LARGE SCALE GENOMIC DNA]</scope>
    <source>
        <strain evidence="8 9">PAM 2766</strain>
    </source>
</reference>
<dbReference type="PANTHER" id="PTHR42718:SF9">
    <property type="entry name" value="MAJOR FACILITATOR SUPERFAMILY MULTIDRUG TRANSPORTER MFSC"/>
    <property type="match status" value="1"/>
</dbReference>
<evidence type="ECO:0000256" key="5">
    <source>
        <dbReference type="ARBA" id="ARBA00023136"/>
    </source>
</evidence>
<evidence type="ECO:0000256" key="2">
    <source>
        <dbReference type="ARBA" id="ARBA00022448"/>
    </source>
</evidence>
<feature type="transmembrane region" description="Helical" evidence="6">
    <location>
        <begin position="377"/>
        <end position="399"/>
    </location>
</feature>
<feature type="transmembrane region" description="Helical" evidence="6">
    <location>
        <begin position="209"/>
        <end position="230"/>
    </location>
</feature>
<keyword evidence="9" id="KW-1185">Reference proteome</keyword>
<dbReference type="PROSITE" id="PS50850">
    <property type="entry name" value="MFS"/>
    <property type="match status" value="1"/>
</dbReference>
<evidence type="ECO:0000313" key="9">
    <source>
        <dbReference type="Proteomes" id="UP001629745"/>
    </source>
</evidence>
<dbReference type="InterPro" id="IPR020846">
    <property type="entry name" value="MFS_dom"/>
</dbReference>
<feature type="transmembrane region" description="Helical" evidence="6">
    <location>
        <begin position="321"/>
        <end position="343"/>
    </location>
</feature>
<evidence type="ECO:0000256" key="6">
    <source>
        <dbReference type="SAM" id="Phobius"/>
    </source>
</evidence>
<accession>A0ABW9FPM5</accession>
<feature type="transmembrane region" description="Helical" evidence="6">
    <location>
        <begin position="115"/>
        <end position="133"/>
    </location>
</feature>
<sequence>MSGTLGTAATNPRAVFGSGWTPRLVLSLVSIALVLEIVSLSSTMAAVAMMPIGEHFQTDQVAWVTTAYLLAAAVACPLAGKLADIHGKRKVFLISMAIAAAGALTSAVAPSFLVLVIGRGLFGVLIACMFLGFSLMRDVFPPRTLALAVSIAAGGMGLMTIPSPFITGLLVDAWGFRSLFWFLLIALVVLAPLVLLTTPESPVRSTARLDYLGAALLGGGLAAILAGVSFGPSWGWTDGGTLLLILGGVAVIAAWVPIALRTTDPIVDLRFFRRGPMLRICLSAGFAYGTMSLYATLIPLMCMTPAVLGLGYGFGVDAKSVGLLQIPMGLGSVIAGITVGRMLRTTFPTLTLAGGAGLMMLASVVTAFWHVGKVEVLFGILLFGLGMGALTASVPNLTIASVPPSVQASMSSMVQASQTLIASVMPVIAFTVLNSNVATVVDGYGFYTDGAMSVAYLISAASALVAIVVVLTLHRRRNEITERVAAQTAAETAEREPVAVA</sequence>
<name>A0ABW9FPM5_9NOCA</name>
<evidence type="ECO:0000256" key="1">
    <source>
        <dbReference type="ARBA" id="ARBA00004651"/>
    </source>
</evidence>
<dbReference type="InterPro" id="IPR011701">
    <property type="entry name" value="MFS"/>
</dbReference>